<dbReference type="RefSeq" id="WP_135526219.1">
    <property type="nucleotide sequence ID" value="NZ_SRLH01000004.1"/>
</dbReference>
<organism evidence="7 8">
    <name type="scientific">Flavobacterium humi</name>
    <dbReference type="NCBI Taxonomy" id="2562683"/>
    <lineage>
        <taxon>Bacteria</taxon>
        <taxon>Pseudomonadati</taxon>
        <taxon>Bacteroidota</taxon>
        <taxon>Flavobacteriia</taxon>
        <taxon>Flavobacteriales</taxon>
        <taxon>Flavobacteriaceae</taxon>
        <taxon>Flavobacterium</taxon>
    </lineage>
</organism>
<sequence length="307" mass="34688">MKYLNLIRYKNLIMIALMQLIVLYGFLNLQYIELFLEDWQFLLLVLATVSIAAGGYIINNIIDQGTDLENKPQDVVIGKAIPESLAYNLYFLCTVTGVGIGFYLSNAINKPGFVTAFILVAAMLYIYATNFKQIIIIKNIIVALLLSFSILIVGLFEIFPATHPGNQVRMSAAFSILFDFATIAFIINFIREIVKDIEDVNGDYNSGIQTLPIAFGVSRTSKLVFGLSFIPVLCILYYIYNYLFQLQYAMFYLLGFVIGPLLYFTIKIWSAKSKEEFHHLSRVLKLVIFFGIIAIGVIGLNIKYYAA</sequence>
<keyword evidence="4 6" id="KW-1133">Transmembrane helix</keyword>
<feature type="transmembrane region" description="Helical" evidence="6">
    <location>
        <begin position="111"/>
        <end position="128"/>
    </location>
</feature>
<evidence type="ECO:0000256" key="6">
    <source>
        <dbReference type="SAM" id="Phobius"/>
    </source>
</evidence>
<evidence type="ECO:0000256" key="2">
    <source>
        <dbReference type="ARBA" id="ARBA00022475"/>
    </source>
</evidence>
<feature type="transmembrane region" description="Helical" evidence="6">
    <location>
        <begin position="87"/>
        <end position="105"/>
    </location>
</feature>
<comment type="caution">
    <text evidence="7">The sequence shown here is derived from an EMBL/GenBank/DDBJ whole genome shotgun (WGS) entry which is preliminary data.</text>
</comment>
<dbReference type="PANTHER" id="PTHR42723:SF1">
    <property type="entry name" value="CHLOROPHYLL SYNTHASE, CHLOROPLASTIC"/>
    <property type="match status" value="1"/>
</dbReference>
<dbReference type="Pfam" id="PF01040">
    <property type="entry name" value="UbiA"/>
    <property type="match status" value="1"/>
</dbReference>
<dbReference type="Gene3D" id="1.20.120.1780">
    <property type="entry name" value="UbiA prenyltransferase"/>
    <property type="match status" value="1"/>
</dbReference>
<reference evidence="7 8" key="1">
    <citation type="submission" date="2019-04" db="EMBL/GenBank/DDBJ databases">
        <title>Flavobacterium sp. strain DS2-A Genome sequencing and assembly.</title>
        <authorList>
            <person name="Kim I."/>
        </authorList>
    </citation>
    <scope>NUCLEOTIDE SEQUENCE [LARGE SCALE GENOMIC DNA]</scope>
    <source>
        <strain evidence="7 8">DS2-A</strain>
    </source>
</reference>
<feature type="transmembrane region" description="Helical" evidence="6">
    <location>
        <begin position="246"/>
        <end position="266"/>
    </location>
</feature>
<evidence type="ECO:0000256" key="3">
    <source>
        <dbReference type="ARBA" id="ARBA00022692"/>
    </source>
</evidence>
<feature type="transmembrane region" description="Helical" evidence="6">
    <location>
        <begin position="171"/>
        <end position="190"/>
    </location>
</feature>
<dbReference type="NCBIfam" id="NF009512">
    <property type="entry name" value="PRK12872.1-1"/>
    <property type="match status" value="1"/>
</dbReference>
<feature type="transmembrane region" description="Helical" evidence="6">
    <location>
        <begin position="223"/>
        <end position="240"/>
    </location>
</feature>
<dbReference type="GO" id="GO:0016020">
    <property type="term" value="C:membrane"/>
    <property type="evidence" value="ECO:0007669"/>
    <property type="project" value="UniProtKB-SubCell"/>
</dbReference>
<keyword evidence="2" id="KW-1003">Cell membrane</keyword>
<keyword evidence="8" id="KW-1185">Reference proteome</keyword>
<feature type="transmembrane region" description="Helical" evidence="6">
    <location>
        <begin position="140"/>
        <end position="159"/>
    </location>
</feature>
<dbReference type="Proteomes" id="UP000297407">
    <property type="component" value="Unassembled WGS sequence"/>
</dbReference>
<dbReference type="CDD" id="cd13961">
    <property type="entry name" value="PT_UbiA_DGGGPS"/>
    <property type="match status" value="1"/>
</dbReference>
<comment type="subcellular location">
    <subcellularLocation>
        <location evidence="1">Membrane</location>
        <topology evidence="1">Multi-pass membrane protein</topology>
    </subcellularLocation>
</comment>
<evidence type="ECO:0000313" key="7">
    <source>
        <dbReference type="EMBL" id="TGD58049.1"/>
    </source>
</evidence>
<dbReference type="EMBL" id="SRLH01000004">
    <property type="protein sequence ID" value="TGD58049.1"/>
    <property type="molecule type" value="Genomic_DNA"/>
</dbReference>
<proteinExistence type="predicted"/>
<dbReference type="GO" id="GO:0016765">
    <property type="term" value="F:transferase activity, transferring alkyl or aryl (other than methyl) groups"/>
    <property type="evidence" value="ECO:0007669"/>
    <property type="project" value="InterPro"/>
</dbReference>
<keyword evidence="3 6" id="KW-0812">Transmembrane</keyword>
<dbReference type="AlphaFoldDB" id="A0A4Z0LA13"/>
<evidence type="ECO:0000256" key="5">
    <source>
        <dbReference type="ARBA" id="ARBA00023136"/>
    </source>
</evidence>
<dbReference type="Gene3D" id="1.10.357.140">
    <property type="entry name" value="UbiA prenyltransferase"/>
    <property type="match status" value="1"/>
</dbReference>
<feature type="transmembrane region" description="Helical" evidence="6">
    <location>
        <begin position="41"/>
        <end position="62"/>
    </location>
</feature>
<evidence type="ECO:0000313" key="8">
    <source>
        <dbReference type="Proteomes" id="UP000297407"/>
    </source>
</evidence>
<dbReference type="InterPro" id="IPR044878">
    <property type="entry name" value="UbiA_sf"/>
</dbReference>
<dbReference type="InterPro" id="IPR050475">
    <property type="entry name" value="Prenyltransferase_related"/>
</dbReference>
<protein>
    <submittedName>
        <fullName evidence="7">Prenyltransferase</fullName>
    </submittedName>
</protein>
<gene>
    <name evidence="7" type="ORF">E4635_08555</name>
</gene>
<evidence type="ECO:0000256" key="1">
    <source>
        <dbReference type="ARBA" id="ARBA00004141"/>
    </source>
</evidence>
<keyword evidence="5 6" id="KW-0472">Membrane</keyword>
<keyword evidence="7" id="KW-0808">Transferase</keyword>
<dbReference type="OrthoDB" id="9811562at2"/>
<dbReference type="PANTHER" id="PTHR42723">
    <property type="entry name" value="CHLOROPHYLL SYNTHASE"/>
    <property type="match status" value="1"/>
</dbReference>
<name>A0A4Z0LA13_9FLAO</name>
<feature type="transmembrane region" description="Helical" evidence="6">
    <location>
        <begin position="286"/>
        <end position="306"/>
    </location>
</feature>
<dbReference type="InterPro" id="IPR000537">
    <property type="entry name" value="UbiA_prenyltransferase"/>
</dbReference>
<accession>A0A4Z0LA13</accession>
<feature type="transmembrane region" description="Helical" evidence="6">
    <location>
        <begin position="12"/>
        <end position="29"/>
    </location>
</feature>
<evidence type="ECO:0000256" key="4">
    <source>
        <dbReference type="ARBA" id="ARBA00022989"/>
    </source>
</evidence>